<sequence>MSTHTSRITIQAPAENVWEALTNLELVKKWQYGSELITDWQVGSEIRFRVEWEGTVFEQWGTVLEVVPHQLITYTLFAPRPGLEDKPENYFMMSYSLTDKDQSTLLSIKQTDNRPGASEQDSDEDGDNAILNALKAVVEGQ</sequence>
<dbReference type="InterPro" id="IPR013538">
    <property type="entry name" value="ASHA1/2-like_C"/>
</dbReference>
<accession>A0A3M8DV99</accession>
<dbReference type="AlphaFoldDB" id="A0A3M8DV99"/>
<dbReference type="Gene3D" id="3.30.530.20">
    <property type="match status" value="1"/>
</dbReference>
<dbReference type="InterPro" id="IPR023393">
    <property type="entry name" value="START-like_dom_sf"/>
</dbReference>
<feature type="region of interest" description="Disordered" evidence="2">
    <location>
        <begin position="106"/>
        <end position="128"/>
    </location>
</feature>
<dbReference type="Pfam" id="PF08327">
    <property type="entry name" value="AHSA1"/>
    <property type="match status" value="1"/>
</dbReference>
<evidence type="ECO:0000259" key="3">
    <source>
        <dbReference type="Pfam" id="PF08327"/>
    </source>
</evidence>
<evidence type="ECO:0000256" key="1">
    <source>
        <dbReference type="ARBA" id="ARBA00006817"/>
    </source>
</evidence>
<name>A0A3M8DV99_9BACL</name>
<evidence type="ECO:0000313" key="4">
    <source>
        <dbReference type="EMBL" id="RNB92002.1"/>
    </source>
</evidence>
<comment type="caution">
    <text evidence="4">The sequence shown here is derived from an EMBL/GenBank/DDBJ whole genome shotgun (WGS) entry which is preliminary data.</text>
</comment>
<proteinExistence type="inferred from homology"/>
<organism evidence="4 5">
    <name type="scientific">Brevibacillus fluminis</name>
    <dbReference type="NCBI Taxonomy" id="511487"/>
    <lineage>
        <taxon>Bacteria</taxon>
        <taxon>Bacillati</taxon>
        <taxon>Bacillota</taxon>
        <taxon>Bacilli</taxon>
        <taxon>Bacillales</taxon>
        <taxon>Paenibacillaceae</taxon>
        <taxon>Brevibacillus</taxon>
    </lineage>
</organism>
<comment type="similarity">
    <text evidence="1">Belongs to the AHA1 family.</text>
</comment>
<dbReference type="SUPFAM" id="SSF55961">
    <property type="entry name" value="Bet v1-like"/>
    <property type="match status" value="1"/>
</dbReference>
<reference evidence="4 5" key="1">
    <citation type="submission" date="2018-10" db="EMBL/GenBank/DDBJ databases">
        <title>Phylogenomics of Brevibacillus.</title>
        <authorList>
            <person name="Dunlap C."/>
        </authorList>
    </citation>
    <scope>NUCLEOTIDE SEQUENCE [LARGE SCALE GENOMIC DNA]</scope>
    <source>
        <strain evidence="4 5">JCM 15716</strain>
    </source>
</reference>
<keyword evidence="5" id="KW-1185">Reference proteome</keyword>
<dbReference type="Proteomes" id="UP000271031">
    <property type="component" value="Unassembled WGS sequence"/>
</dbReference>
<dbReference type="EMBL" id="RHHQ01000004">
    <property type="protein sequence ID" value="RNB92002.1"/>
    <property type="molecule type" value="Genomic_DNA"/>
</dbReference>
<protein>
    <submittedName>
        <fullName evidence="4">ATPase</fullName>
    </submittedName>
</protein>
<feature type="domain" description="Activator of Hsp90 ATPase homologue 1/2-like C-terminal" evidence="3">
    <location>
        <begin position="12"/>
        <end position="139"/>
    </location>
</feature>
<dbReference type="RefSeq" id="WP_122916664.1">
    <property type="nucleotide sequence ID" value="NZ_RHHQ01000004.1"/>
</dbReference>
<gene>
    <name evidence="4" type="ORF">EDM56_04410</name>
</gene>
<evidence type="ECO:0000313" key="5">
    <source>
        <dbReference type="Proteomes" id="UP000271031"/>
    </source>
</evidence>
<dbReference type="OrthoDB" id="9799175at2"/>
<evidence type="ECO:0000256" key="2">
    <source>
        <dbReference type="SAM" id="MobiDB-lite"/>
    </source>
</evidence>